<keyword evidence="3 6" id="KW-0812">Transmembrane</keyword>
<dbReference type="EMBL" id="FNUT01000003">
    <property type="protein sequence ID" value="SEF81887.1"/>
    <property type="molecule type" value="Genomic_DNA"/>
</dbReference>
<protein>
    <submittedName>
        <fullName evidence="8">Putative flippase GtrA (Transmembrane translocase of bactoprenol-linked glucose)</fullName>
    </submittedName>
</protein>
<dbReference type="AlphaFoldDB" id="A0A1H5V614"/>
<dbReference type="InterPro" id="IPR051401">
    <property type="entry name" value="GtrA_CellWall_Glycosyl"/>
</dbReference>
<dbReference type="PANTHER" id="PTHR38459:SF1">
    <property type="entry name" value="PROPHAGE BACTOPRENOL-LINKED GLUCOSE TRANSLOCASE HOMOLOG"/>
    <property type="match status" value="1"/>
</dbReference>
<dbReference type="Proteomes" id="UP000236731">
    <property type="component" value="Unassembled WGS sequence"/>
</dbReference>
<reference evidence="9" key="1">
    <citation type="submission" date="2016-10" db="EMBL/GenBank/DDBJ databases">
        <authorList>
            <person name="Varghese N."/>
            <person name="Submissions S."/>
        </authorList>
    </citation>
    <scope>NUCLEOTIDE SEQUENCE [LARGE SCALE GENOMIC DNA]</scope>
    <source>
        <strain evidence="9">DSM 22361</strain>
    </source>
</reference>
<feature type="transmembrane region" description="Helical" evidence="6">
    <location>
        <begin position="76"/>
        <end position="95"/>
    </location>
</feature>
<evidence type="ECO:0000313" key="9">
    <source>
        <dbReference type="Proteomes" id="UP000236731"/>
    </source>
</evidence>
<keyword evidence="9" id="KW-1185">Reference proteome</keyword>
<sequence>MMWKLLLSALKFGLVGLIGMGIDFLLTWIAKEKLHINKFVANGIGFTVAVFNNYILNRIWTFANKNPQVLQQFLHFLTISCIGLALNTLFLYLFHQKLKLNFYFSKLLAIGMVFVWNFSANLIFTFNDGK</sequence>
<dbReference type="GO" id="GO:0000271">
    <property type="term" value="P:polysaccharide biosynthetic process"/>
    <property type="evidence" value="ECO:0007669"/>
    <property type="project" value="InterPro"/>
</dbReference>
<feature type="transmembrane region" description="Helical" evidence="6">
    <location>
        <begin position="39"/>
        <end position="56"/>
    </location>
</feature>
<feature type="domain" description="GtrA/DPMS transmembrane" evidence="7">
    <location>
        <begin position="11"/>
        <end position="126"/>
    </location>
</feature>
<proteinExistence type="inferred from homology"/>
<comment type="subcellular location">
    <subcellularLocation>
        <location evidence="1">Membrane</location>
        <topology evidence="1">Multi-pass membrane protein</topology>
    </subcellularLocation>
</comment>
<dbReference type="InterPro" id="IPR007267">
    <property type="entry name" value="GtrA_DPMS_TM"/>
</dbReference>
<evidence type="ECO:0000256" key="4">
    <source>
        <dbReference type="ARBA" id="ARBA00022989"/>
    </source>
</evidence>
<accession>A0A1H5V614</accession>
<dbReference type="PANTHER" id="PTHR38459">
    <property type="entry name" value="PROPHAGE BACTOPRENOL-LINKED GLUCOSE TRANSLOCASE HOMOLOG"/>
    <property type="match status" value="1"/>
</dbReference>
<evidence type="ECO:0000256" key="3">
    <source>
        <dbReference type="ARBA" id="ARBA00022692"/>
    </source>
</evidence>
<dbReference type="Pfam" id="PF04138">
    <property type="entry name" value="GtrA_DPMS_TM"/>
    <property type="match status" value="1"/>
</dbReference>
<evidence type="ECO:0000256" key="6">
    <source>
        <dbReference type="SAM" id="Phobius"/>
    </source>
</evidence>
<feature type="transmembrane region" description="Helical" evidence="6">
    <location>
        <begin position="6"/>
        <end position="27"/>
    </location>
</feature>
<dbReference type="RefSeq" id="WP_234993157.1">
    <property type="nucleotide sequence ID" value="NZ_CP049246.1"/>
</dbReference>
<keyword evidence="5 6" id="KW-0472">Membrane</keyword>
<evidence type="ECO:0000256" key="1">
    <source>
        <dbReference type="ARBA" id="ARBA00004141"/>
    </source>
</evidence>
<evidence type="ECO:0000259" key="7">
    <source>
        <dbReference type="Pfam" id="PF04138"/>
    </source>
</evidence>
<evidence type="ECO:0000256" key="5">
    <source>
        <dbReference type="ARBA" id="ARBA00023136"/>
    </source>
</evidence>
<evidence type="ECO:0000313" key="8">
    <source>
        <dbReference type="EMBL" id="SEF81887.1"/>
    </source>
</evidence>
<gene>
    <name evidence="8" type="ORF">SAMN05421877_1032</name>
</gene>
<comment type="similarity">
    <text evidence="2">Belongs to the GtrA family.</text>
</comment>
<evidence type="ECO:0000256" key="2">
    <source>
        <dbReference type="ARBA" id="ARBA00009399"/>
    </source>
</evidence>
<name>A0A1H5V614_9SPHI</name>
<keyword evidence="4 6" id="KW-1133">Transmembrane helix</keyword>
<dbReference type="GO" id="GO:0005886">
    <property type="term" value="C:plasma membrane"/>
    <property type="evidence" value="ECO:0007669"/>
    <property type="project" value="TreeGrafter"/>
</dbReference>
<feature type="transmembrane region" description="Helical" evidence="6">
    <location>
        <begin position="107"/>
        <end position="126"/>
    </location>
</feature>
<organism evidence="8 9">
    <name type="scientific">Sphingobacterium lactis</name>
    <dbReference type="NCBI Taxonomy" id="797291"/>
    <lineage>
        <taxon>Bacteria</taxon>
        <taxon>Pseudomonadati</taxon>
        <taxon>Bacteroidota</taxon>
        <taxon>Sphingobacteriia</taxon>
        <taxon>Sphingobacteriales</taxon>
        <taxon>Sphingobacteriaceae</taxon>
        <taxon>Sphingobacterium</taxon>
    </lineage>
</organism>